<organism evidence="1 2">
    <name type="scientific">Deinococcus caeni</name>
    <dbReference type="NCBI Taxonomy" id="569127"/>
    <lineage>
        <taxon>Bacteria</taxon>
        <taxon>Thermotogati</taxon>
        <taxon>Deinococcota</taxon>
        <taxon>Deinococci</taxon>
        <taxon>Deinococcales</taxon>
        <taxon>Deinococcaceae</taxon>
        <taxon>Deinococcus</taxon>
    </lineage>
</organism>
<proteinExistence type="predicted"/>
<evidence type="ECO:0000313" key="2">
    <source>
        <dbReference type="Proteomes" id="UP001423409"/>
    </source>
</evidence>
<comment type="caution">
    <text evidence="1">The sequence shown here is derived from an EMBL/GenBank/DDBJ whole genome shotgun (WGS) entry which is preliminary data.</text>
</comment>
<dbReference type="EMBL" id="BAABQU010000020">
    <property type="protein sequence ID" value="GAA5440350.1"/>
    <property type="molecule type" value="Genomic_DNA"/>
</dbReference>
<dbReference type="Proteomes" id="UP001423409">
    <property type="component" value="Unassembled WGS sequence"/>
</dbReference>
<name>A0ABP9UD61_9DEIO</name>
<reference evidence="1 2" key="1">
    <citation type="submission" date="2024-02" db="EMBL/GenBank/DDBJ databases">
        <title>Deinococcus caeni NBRC 101312.</title>
        <authorList>
            <person name="Ichikawa N."/>
            <person name="Katano-Makiyama Y."/>
            <person name="Hidaka K."/>
        </authorList>
    </citation>
    <scope>NUCLEOTIDE SEQUENCE [LARGE SCALE GENOMIC DNA]</scope>
    <source>
        <strain evidence="1 2">NBRC 101312</strain>
    </source>
</reference>
<protein>
    <submittedName>
        <fullName evidence="1">Uncharacterized protein</fullName>
    </submittedName>
</protein>
<gene>
    <name evidence="1" type="ORF">Dcae01_01863</name>
</gene>
<keyword evidence="2" id="KW-1185">Reference proteome</keyword>
<accession>A0ABP9UD61</accession>
<evidence type="ECO:0000313" key="1">
    <source>
        <dbReference type="EMBL" id="GAA5440350.1"/>
    </source>
</evidence>
<sequence length="67" mass="7088">MQAGAQAIAWLPLGTYGGQAFVMIFAVLRPEACWSARQRELFEAAANVRGAARVGTVFPANGFTVSS</sequence>